<organism evidence="3 4">
    <name type="scientific">Hevea brasiliensis</name>
    <name type="common">Para rubber tree</name>
    <name type="synonym">Siphonia brasiliensis</name>
    <dbReference type="NCBI Taxonomy" id="3981"/>
    <lineage>
        <taxon>Eukaryota</taxon>
        <taxon>Viridiplantae</taxon>
        <taxon>Streptophyta</taxon>
        <taxon>Embryophyta</taxon>
        <taxon>Tracheophyta</taxon>
        <taxon>Spermatophyta</taxon>
        <taxon>Magnoliopsida</taxon>
        <taxon>eudicotyledons</taxon>
        <taxon>Gunneridae</taxon>
        <taxon>Pentapetalae</taxon>
        <taxon>rosids</taxon>
        <taxon>fabids</taxon>
        <taxon>Malpighiales</taxon>
        <taxon>Euphorbiaceae</taxon>
        <taxon>Crotonoideae</taxon>
        <taxon>Micrandreae</taxon>
        <taxon>Hevea</taxon>
    </lineage>
</organism>
<dbReference type="EMBL" id="JARPOI010000001">
    <property type="protein sequence ID" value="KAJ9188990.1"/>
    <property type="molecule type" value="Genomic_DNA"/>
</dbReference>
<accession>A0ABQ9NB29</accession>
<feature type="compositionally biased region" description="Gly residues" evidence="1">
    <location>
        <begin position="123"/>
        <end position="140"/>
    </location>
</feature>
<evidence type="ECO:0000313" key="3">
    <source>
        <dbReference type="EMBL" id="KAJ9188990.1"/>
    </source>
</evidence>
<gene>
    <name evidence="3" type="ORF">P3X46_000334</name>
</gene>
<keyword evidence="2" id="KW-0472">Membrane</keyword>
<dbReference type="PANTHER" id="PTHR35483">
    <property type="entry name" value="NUCLEUSENVELOPE PROTEIN"/>
    <property type="match status" value="1"/>
</dbReference>
<dbReference type="Proteomes" id="UP001174677">
    <property type="component" value="Chromosome 1"/>
</dbReference>
<dbReference type="EMBL" id="JARPOI010000001">
    <property type="protein sequence ID" value="KAJ9188991.1"/>
    <property type="molecule type" value="Genomic_DNA"/>
</dbReference>
<dbReference type="PANTHER" id="PTHR35483:SF1">
    <property type="entry name" value="GLYCINE-RICH PROTEIN-RELATED"/>
    <property type="match status" value="1"/>
</dbReference>
<protein>
    <submittedName>
        <fullName evidence="3">Uncharacterized protein</fullName>
    </submittedName>
</protein>
<evidence type="ECO:0000256" key="1">
    <source>
        <dbReference type="SAM" id="MobiDB-lite"/>
    </source>
</evidence>
<proteinExistence type="predicted"/>
<reference evidence="3" key="1">
    <citation type="journal article" date="2023" name="Plant Biotechnol. J.">
        <title>Chromosome-level wild Hevea brasiliensis genome provides new tools for genomic-assisted breeding and valuable loci to elevate rubber yield.</title>
        <authorList>
            <person name="Cheng H."/>
            <person name="Song X."/>
            <person name="Hu Y."/>
            <person name="Wu T."/>
            <person name="Yang Q."/>
            <person name="An Z."/>
            <person name="Feng S."/>
            <person name="Deng Z."/>
            <person name="Wu W."/>
            <person name="Zeng X."/>
            <person name="Tu M."/>
            <person name="Wang X."/>
            <person name="Huang H."/>
        </authorList>
    </citation>
    <scope>NUCLEOTIDE SEQUENCE</scope>
    <source>
        <strain evidence="3">MT/VB/25A 57/8</strain>
    </source>
</reference>
<evidence type="ECO:0000313" key="4">
    <source>
        <dbReference type="Proteomes" id="UP001174677"/>
    </source>
</evidence>
<comment type="caution">
    <text evidence="3">The sequence shown here is derived from an EMBL/GenBank/DDBJ whole genome shotgun (WGS) entry which is preliminary data.</text>
</comment>
<feature type="region of interest" description="Disordered" evidence="1">
    <location>
        <begin position="120"/>
        <end position="144"/>
    </location>
</feature>
<keyword evidence="2" id="KW-1133">Transmembrane helix</keyword>
<sequence length="254" mass="28450">MATCVLANPCKPCLHVSSISQSHQQPRMARVLPVGVNGFPKMCVKLASAYPQYGLVLKRQQHESATKYQQGTLVCLLGGKDKSERDNGGSPWNPFAKVMESFKGRSVEDVLLQQIEKQEFYDGGSGKNPPRGGGSGGDGFGDSEDEGLAGIMDETLQVVLATVGFIFLYVYIISGEELTRLAKDYIKFVLGGSKSVRLKRVMNKWKRFYQRLTEKKEVDKLWLERAIINTPTMYDSPTKYREIFRSMSESNEDE</sequence>
<evidence type="ECO:0000256" key="2">
    <source>
        <dbReference type="SAM" id="Phobius"/>
    </source>
</evidence>
<keyword evidence="4" id="KW-1185">Reference proteome</keyword>
<feature type="transmembrane region" description="Helical" evidence="2">
    <location>
        <begin position="155"/>
        <end position="173"/>
    </location>
</feature>
<name>A0ABQ9NB29_HEVBR</name>
<keyword evidence="2" id="KW-0812">Transmembrane</keyword>